<protein>
    <submittedName>
        <fullName evidence="2">Uncharacterized protein</fullName>
    </submittedName>
</protein>
<evidence type="ECO:0000313" key="2">
    <source>
        <dbReference type="EMBL" id="KAK9272108.1"/>
    </source>
</evidence>
<name>A0AAP0NG38_LIQFO</name>
<gene>
    <name evidence="2" type="ORF">L1049_002477</name>
</gene>
<feature type="region of interest" description="Disordered" evidence="1">
    <location>
        <begin position="1"/>
        <end position="105"/>
    </location>
</feature>
<feature type="compositionally biased region" description="Polar residues" evidence="1">
    <location>
        <begin position="89"/>
        <end position="102"/>
    </location>
</feature>
<organism evidence="2 3">
    <name type="scientific">Liquidambar formosana</name>
    <name type="common">Formosan gum</name>
    <dbReference type="NCBI Taxonomy" id="63359"/>
    <lineage>
        <taxon>Eukaryota</taxon>
        <taxon>Viridiplantae</taxon>
        <taxon>Streptophyta</taxon>
        <taxon>Embryophyta</taxon>
        <taxon>Tracheophyta</taxon>
        <taxon>Spermatophyta</taxon>
        <taxon>Magnoliopsida</taxon>
        <taxon>eudicotyledons</taxon>
        <taxon>Gunneridae</taxon>
        <taxon>Pentapetalae</taxon>
        <taxon>Saxifragales</taxon>
        <taxon>Altingiaceae</taxon>
        <taxon>Liquidambar</taxon>
    </lineage>
</organism>
<sequence>MESLGDGVDSTSKNYNSSSEMGYNPSSISAATRPSRPPPLKQSRNEETSSASYATATDHGMKMGRHPTSTVKNQKHSYKTVHDHVQQEEFPNSSKHSYQSNKGKPELMVSNDVLNKTAEVSSQKQVSMVETKSCIKHLVDDSQNSNLSGFLETKNFVSGPCKGGTGQVE</sequence>
<comment type="caution">
    <text evidence="2">The sequence shown here is derived from an EMBL/GenBank/DDBJ whole genome shotgun (WGS) entry which is preliminary data.</text>
</comment>
<proteinExistence type="predicted"/>
<accession>A0AAP0NG38</accession>
<dbReference type="EMBL" id="JBBPBK010000013">
    <property type="protein sequence ID" value="KAK9272108.1"/>
    <property type="molecule type" value="Genomic_DNA"/>
</dbReference>
<reference evidence="2 3" key="1">
    <citation type="journal article" date="2024" name="Plant J.">
        <title>Genome sequences and population genomics reveal climatic adaptation and genomic divergence between two closely related sweetgum species.</title>
        <authorList>
            <person name="Xu W.Q."/>
            <person name="Ren C.Q."/>
            <person name="Zhang X.Y."/>
            <person name="Comes H.P."/>
            <person name="Liu X.H."/>
            <person name="Li Y.G."/>
            <person name="Kettle C.J."/>
            <person name="Jalonen R."/>
            <person name="Gaisberger H."/>
            <person name="Ma Y.Z."/>
            <person name="Qiu Y.X."/>
        </authorList>
    </citation>
    <scope>NUCLEOTIDE SEQUENCE [LARGE SCALE GENOMIC DNA]</scope>
    <source>
        <strain evidence="2">Hangzhou</strain>
    </source>
</reference>
<keyword evidence="3" id="KW-1185">Reference proteome</keyword>
<feature type="compositionally biased region" description="Polar residues" evidence="1">
    <location>
        <begin position="9"/>
        <end position="32"/>
    </location>
</feature>
<dbReference type="Proteomes" id="UP001415857">
    <property type="component" value="Unassembled WGS sequence"/>
</dbReference>
<evidence type="ECO:0000256" key="1">
    <source>
        <dbReference type="SAM" id="MobiDB-lite"/>
    </source>
</evidence>
<evidence type="ECO:0000313" key="3">
    <source>
        <dbReference type="Proteomes" id="UP001415857"/>
    </source>
</evidence>
<dbReference type="AlphaFoldDB" id="A0AAP0NG38"/>